<name>A0A1D1UXI4_RAMVA</name>
<keyword evidence="2" id="KW-1185">Reference proteome</keyword>
<reference evidence="1 2" key="1">
    <citation type="journal article" date="2016" name="Nat. Commun.">
        <title>Extremotolerant tardigrade genome and improved radiotolerance of human cultured cells by tardigrade-unique protein.</title>
        <authorList>
            <person name="Hashimoto T."/>
            <person name="Horikawa D.D."/>
            <person name="Saito Y."/>
            <person name="Kuwahara H."/>
            <person name="Kozuka-Hata H."/>
            <person name="Shin-I T."/>
            <person name="Minakuchi Y."/>
            <person name="Ohishi K."/>
            <person name="Motoyama A."/>
            <person name="Aizu T."/>
            <person name="Enomoto A."/>
            <person name="Kondo K."/>
            <person name="Tanaka S."/>
            <person name="Hara Y."/>
            <person name="Koshikawa S."/>
            <person name="Sagara H."/>
            <person name="Miura T."/>
            <person name="Yokobori S."/>
            <person name="Miyagawa K."/>
            <person name="Suzuki Y."/>
            <person name="Kubo T."/>
            <person name="Oyama M."/>
            <person name="Kohara Y."/>
            <person name="Fujiyama A."/>
            <person name="Arakawa K."/>
            <person name="Katayama T."/>
            <person name="Toyoda A."/>
            <person name="Kunieda T."/>
        </authorList>
    </citation>
    <scope>NUCLEOTIDE SEQUENCE [LARGE SCALE GENOMIC DNA]</scope>
    <source>
        <strain evidence="1 2">YOKOZUNA-1</strain>
    </source>
</reference>
<dbReference type="EMBL" id="BDGG01000002">
    <property type="protein sequence ID" value="GAU94346.1"/>
    <property type="molecule type" value="Genomic_DNA"/>
</dbReference>
<evidence type="ECO:0000313" key="2">
    <source>
        <dbReference type="Proteomes" id="UP000186922"/>
    </source>
</evidence>
<evidence type="ECO:0000313" key="1">
    <source>
        <dbReference type="EMBL" id="GAU94346.1"/>
    </source>
</evidence>
<dbReference type="Proteomes" id="UP000186922">
    <property type="component" value="Unassembled WGS sequence"/>
</dbReference>
<dbReference type="AlphaFoldDB" id="A0A1D1UXI4"/>
<sequence>MPHRLDGSAVDPNFHNPVEAKSDITAIFSSGSSPQSQIDGKHASKHLVGLALPDLVEWDYPVRPQLTLSLRSAGGDRSKGMKGDAVSCRGAHYSQSFKRANGGSNRLLSVDEAASLPVEREREGGRGQLDIVAVNIDHVCPKGNPLTTTVCPKGDPLTTTLV</sequence>
<protein>
    <submittedName>
        <fullName evidence="1">Uncharacterized protein</fullName>
    </submittedName>
</protein>
<proteinExistence type="predicted"/>
<organism evidence="1 2">
    <name type="scientific">Ramazzottius varieornatus</name>
    <name type="common">Water bear</name>
    <name type="synonym">Tardigrade</name>
    <dbReference type="NCBI Taxonomy" id="947166"/>
    <lineage>
        <taxon>Eukaryota</taxon>
        <taxon>Metazoa</taxon>
        <taxon>Ecdysozoa</taxon>
        <taxon>Tardigrada</taxon>
        <taxon>Eutardigrada</taxon>
        <taxon>Parachela</taxon>
        <taxon>Hypsibioidea</taxon>
        <taxon>Ramazzottiidae</taxon>
        <taxon>Ramazzottius</taxon>
    </lineage>
</organism>
<gene>
    <name evidence="1" type="primary">RvY_06136-1</name>
    <name evidence="1" type="synonym">RvY_06136.1</name>
    <name evidence="1" type="ORF">RvY_06136</name>
</gene>
<comment type="caution">
    <text evidence="1">The sequence shown here is derived from an EMBL/GenBank/DDBJ whole genome shotgun (WGS) entry which is preliminary data.</text>
</comment>
<accession>A0A1D1UXI4</accession>